<accession>A0AAV1HAN5</accession>
<dbReference type="Proteomes" id="UP001178508">
    <property type="component" value="Chromosome 20"/>
</dbReference>
<gene>
    <name evidence="1" type="ORF">XNOV1_A000492</name>
</gene>
<dbReference type="EMBL" id="OY660883">
    <property type="protein sequence ID" value="CAJ1081758.1"/>
    <property type="molecule type" value="Genomic_DNA"/>
</dbReference>
<organism evidence="1 2">
    <name type="scientific">Xyrichtys novacula</name>
    <name type="common">Pearly razorfish</name>
    <name type="synonym">Hemipteronotus novacula</name>
    <dbReference type="NCBI Taxonomy" id="13765"/>
    <lineage>
        <taxon>Eukaryota</taxon>
        <taxon>Metazoa</taxon>
        <taxon>Chordata</taxon>
        <taxon>Craniata</taxon>
        <taxon>Vertebrata</taxon>
        <taxon>Euteleostomi</taxon>
        <taxon>Actinopterygii</taxon>
        <taxon>Neopterygii</taxon>
        <taxon>Teleostei</taxon>
        <taxon>Neoteleostei</taxon>
        <taxon>Acanthomorphata</taxon>
        <taxon>Eupercaria</taxon>
        <taxon>Labriformes</taxon>
        <taxon>Labridae</taxon>
        <taxon>Xyrichtys</taxon>
    </lineage>
</organism>
<reference evidence="1" key="1">
    <citation type="submission" date="2023-08" db="EMBL/GenBank/DDBJ databases">
        <authorList>
            <person name="Alioto T."/>
            <person name="Alioto T."/>
            <person name="Gomez Garrido J."/>
        </authorList>
    </citation>
    <scope>NUCLEOTIDE SEQUENCE</scope>
</reference>
<evidence type="ECO:0000313" key="2">
    <source>
        <dbReference type="Proteomes" id="UP001178508"/>
    </source>
</evidence>
<sequence length="101" mass="11323">MDNHLLHRWVVCKQARDDPDCPSTAGVERMMRMLRNPTSPRSRTCWPVGYPGMTEKEEEMGMLCGAYPSLLLSRAPVGVEWSSAVDSCPRLRGEVEVRSTG</sequence>
<keyword evidence="2" id="KW-1185">Reference proteome</keyword>
<dbReference type="AlphaFoldDB" id="A0AAV1HAN5"/>
<protein>
    <submittedName>
        <fullName evidence="1">Uncharacterized protein</fullName>
    </submittedName>
</protein>
<evidence type="ECO:0000313" key="1">
    <source>
        <dbReference type="EMBL" id="CAJ1081758.1"/>
    </source>
</evidence>
<name>A0AAV1HAN5_XYRNO</name>
<proteinExistence type="predicted"/>